<evidence type="ECO:0008006" key="3">
    <source>
        <dbReference type="Google" id="ProtNLM"/>
    </source>
</evidence>
<accession>A0A060PV22</accession>
<protein>
    <recommendedName>
        <fullName evidence="3">Replication regulatory RepB family protein</fullName>
    </recommendedName>
</protein>
<dbReference type="AlphaFoldDB" id="A0A060PV22"/>
<reference evidence="1 2" key="1">
    <citation type="submission" date="2013-11" db="EMBL/GenBank/DDBJ databases">
        <title>Estimation of Helicobacter pylori bacteriophage ecology using H. pylori isolates.</title>
        <authorList>
            <person name="Uchiyama J."/>
            <person name="Takemura-Uchiyama I."/>
            <person name="Ujihara T."/>
            <person name="Matsuzaki S."/>
        </authorList>
    </citation>
    <scope>NUCLEOTIDE SEQUENCE [LARGE SCALE GENOMIC DNA]</scope>
    <source>
        <strain evidence="1 2">NY40</strain>
    </source>
</reference>
<sequence>MKKYQNKRKLGKRINCFISNECKDILENYLKVKKLSVTQCVENLVLGLDPSKETLKTKEFYESLFKVISINQHVYRELIANSNNLNQLTKNTNIAIKYNKPFYLQNLAFLEEIFKVIDTLNKNVEECKKISLELLLQIYKEQKRQTEFNAISKILNALNEKQSTTEPKKDNA</sequence>
<evidence type="ECO:0000313" key="1">
    <source>
        <dbReference type="EMBL" id="BAO98148.1"/>
    </source>
</evidence>
<proteinExistence type="predicted"/>
<gene>
    <name evidence="1" type="ORF">NY40_1141</name>
</gene>
<name>A0A060PV22_HELPX</name>
<organism evidence="1 2">
    <name type="scientific">Helicobacter pylori NY40</name>
    <dbReference type="NCBI Taxonomy" id="1426844"/>
    <lineage>
        <taxon>Bacteria</taxon>
        <taxon>Pseudomonadati</taxon>
        <taxon>Campylobacterota</taxon>
        <taxon>Epsilonproteobacteria</taxon>
        <taxon>Campylobacterales</taxon>
        <taxon>Helicobacteraceae</taxon>
        <taxon>Helicobacter</taxon>
    </lineage>
</organism>
<dbReference type="Proteomes" id="UP000031662">
    <property type="component" value="Chromosome"/>
</dbReference>
<dbReference type="EMBL" id="AP014523">
    <property type="protein sequence ID" value="BAO98148.1"/>
    <property type="molecule type" value="Genomic_DNA"/>
</dbReference>
<evidence type="ECO:0000313" key="2">
    <source>
        <dbReference type="Proteomes" id="UP000031662"/>
    </source>
</evidence>
<dbReference type="HOGENOM" id="CLU_1553165_0_0_7"/>
<dbReference type="RefSeq" id="WP_041051072.1">
    <property type="nucleotide sequence ID" value="NZ_AP014523.1"/>
</dbReference>